<comment type="caution">
    <text evidence="2">The sequence shown here is derived from an EMBL/GenBank/DDBJ whole genome shotgun (WGS) entry which is preliminary data.</text>
</comment>
<dbReference type="Pfam" id="PF14244">
    <property type="entry name" value="Retrotran_gag_3"/>
    <property type="match status" value="1"/>
</dbReference>
<dbReference type="Proteomes" id="UP001174677">
    <property type="component" value="Chromosome 18"/>
</dbReference>
<keyword evidence="3" id="KW-1185">Reference proteome</keyword>
<dbReference type="PANTHER" id="PTHR37610:SF94">
    <property type="entry name" value="RETROTRANSPOSON COPIA-LIKE N-TERMINAL DOMAIN-CONTAINING PROTEIN"/>
    <property type="match status" value="1"/>
</dbReference>
<protein>
    <recommendedName>
        <fullName evidence="1">Retrotransposon Copia-like N-terminal domain-containing protein</fullName>
    </recommendedName>
</protein>
<evidence type="ECO:0000313" key="2">
    <source>
        <dbReference type="EMBL" id="KAJ9135293.1"/>
    </source>
</evidence>
<organism evidence="2 3">
    <name type="scientific">Hevea brasiliensis</name>
    <name type="common">Para rubber tree</name>
    <name type="synonym">Siphonia brasiliensis</name>
    <dbReference type="NCBI Taxonomy" id="3981"/>
    <lineage>
        <taxon>Eukaryota</taxon>
        <taxon>Viridiplantae</taxon>
        <taxon>Streptophyta</taxon>
        <taxon>Embryophyta</taxon>
        <taxon>Tracheophyta</taxon>
        <taxon>Spermatophyta</taxon>
        <taxon>Magnoliopsida</taxon>
        <taxon>eudicotyledons</taxon>
        <taxon>Gunneridae</taxon>
        <taxon>Pentapetalae</taxon>
        <taxon>rosids</taxon>
        <taxon>fabids</taxon>
        <taxon>Malpighiales</taxon>
        <taxon>Euphorbiaceae</taxon>
        <taxon>Crotonoideae</taxon>
        <taxon>Micrandreae</taxon>
        <taxon>Hevea</taxon>
    </lineage>
</organism>
<evidence type="ECO:0000313" key="3">
    <source>
        <dbReference type="Proteomes" id="UP001174677"/>
    </source>
</evidence>
<name>A0ABQ9KEZ5_HEVBR</name>
<gene>
    <name evidence="2" type="ORF">P3X46_032496</name>
</gene>
<proteinExistence type="predicted"/>
<dbReference type="InterPro" id="IPR029472">
    <property type="entry name" value="Copia-like_N"/>
</dbReference>
<accession>A0ABQ9KEZ5</accession>
<dbReference type="EMBL" id="JARPOI010000018">
    <property type="protein sequence ID" value="KAJ9135293.1"/>
    <property type="molecule type" value="Genomic_DNA"/>
</dbReference>
<sequence length="124" mass="14257">MILILDLISTNFPSWKKSFLLAIVIRNKQGFLDGAVIKPSLEDPLYLSWIHCNNLIVAWLLKLVSHPIASTIFYMENAKQIWEKLHQRFLQSDNTQICLLQHIFCVITQGTKSVMPISQSFGKN</sequence>
<feature type="domain" description="Retrotransposon Copia-like N-terminal" evidence="1">
    <location>
        <begin position="7"/>
        <end position="40"/>
    </location>
</feature>
<dbReference type="PANTHER" id="PTHR37610">
    <property type="entry name" value="CCHC-TYPE DOMAIN-CONTAINING PROTEIN"/>
    <property type="match status" value="1"/>
</dbReference>
<reference evidence="2 3" key="1">
    <citation type="journal article" date="2023" name="Plant Biotechnol. J.">
        <title>Chromosome-level wild Hevea brasiliensis genome provides new tools for genomic-assisted breeding and valuable loci to elevate rubber yield.</title>
        <authorList>
            <person name="Cheng H."/>
            <person name="Song X."/>
            <person name="Hu Y."/>
            <person name="Wu T."/>
            <person name="Yang Q."/>
            <person name="An Z."/>
            <person name="Feng S."/>
            <person name="Deng Z."/>
            <person name="Wu W."/>
            <person name="Zeng X."/>
            <person name="Tu M."/>
            <person name="Wang X."/>
            <person name="Huang H."/>
        </authorList>
    </citation>
    <scope>NUCLEOTIDE SEQUENCE [LARGE SCALE GENOMIC DNA]</scope>
    <source>
        <strain evidence="2">MT/VB/25A 57/8</strain>
    </source>
</reference>
<evidence type="ECO:0000259" key="1">
    <source>
        <dbReference type="Pfam" id="PF14244"/>
    </source>
</evidence>